<feature type="non-terminal residue" evidence="2">
    <location>
        <position position="1"/>
    </location>
</feature>
<proteinExistence type="predicted"/>
<sequence length="268" mass="31787">LMINDNGEYIITIDTNKSSTAQFIIELAEEKVRLPSLKLLTGETSKSAFRKYLSKQLNDDDLIEDNNFRFQIINNCPIRKFKGLFMCLRRKSFSFFFCLTQEEKQESINKTKRPPTSIFEEYGTRPSLQVDSPNIQYFLKGQNARIDVPIPSDDSRIKLFNNHRSYVYLSIDSVLASDEDSYEIVAENKYVDDIPYLEVRFYKDWRLLTDLYRTRIRHIEPNIWQFTIYGAIEKRYRKDYNIPERIEHEPISSIYRVSEHRTAKESIA</sequence>
<evidence type="ECO:0000313" key="3">
    <source>
        <dbReference type="Proteomes" id="UP000663874"/>
    </source>
</evidence>
<comment type="caution">
    <text evidence="2">The sequence shown here is derived from an EMBL/GenBank/DDBJ whole genome shotgun (WGS) entry which is preliminary data.</text>
</comment>
<evidence type="ECO:0000313" key="2">
    <source>
        <dbReference type="EMBL" id="CAF4090617.1"/>
    </source>
</evidence>
<reference evidence="2" key="1">
    <citation type="submission" date="2021-02" db="EMBL/GenBank/DDBJ databases">
        <authorList>
            <person name="Nowell W R."/>
        </authorList>
    </citation>
    <scope>NUCLEOTIDE SEQUENCE</scope>
</reference>
<dbReference type="EMBL" id="CAJOBE010009682">
    <property type="protein sequence ID" value="CAF4090617.1"/>
    <property type="molecule type" value="Genomic_DNA"/>
</dbReference>
<evidence type="ECO:0000313" key="1">
    <source>
        <dbReference type="EMBL" id="CAF4066112.1"/>
    </source>
</evidence>
<dbReference type="Proteomes" id="UP000663874">
    <property type="component" value="Unassembled WGS sequence"/>
</dbReference>
<accession>A0A819UDY2</accession>
<name>A0A819UDY2_9BILA</name>
<dbReference type="AlphaFoldDB" id="A0A819UDY2"/>
<dbReference type="EMBL" id="CAJOAX010009950">
    <property type="protein sequence ID" value="CAF4066112.1"/>
    <property type="molecule type" value="Genomic_DNA"/>
</dbReference>
<protein>
    <submittedName>
        <fullName evidence="2">Uncharacterized protein</fullName>
    </submittedName>
</protein>
<gene>
    <name evidence="2" type="ORF">FNK824_LOCUS30873</name>
    <name evidence="1" type="ORF">OTI717_LOCUS32405</name>
</gene>
<dbReference type="Proteomes" id="UP000663823">
    <property type="component" value="Unassembled WGS sequence"/>
</dbReference>
<organism evidence="2 3">
    <name type="scientific">Rotaria sordida</name>
    <dbReference type="NCBI Taxonomy" id="392033"/>
    <lineage>
        <taxon>Eukaryota</taxon>
        <taxon>Metazoa</taxon>
        <taxon>Spiralia</taxon>
        <taxon>Gnathifera</taxon>
        <taxon>Rotifera</taxon>
        <taxon>Eurotatoria</taxon>
        <taxon>Bdelloidea</taxon>
        <taxon>Philodinida</taxon>
        <taxon>Philodinidae</taxon>
        <taxon>Rotaria</taxon>
    </lineage>
</organism>